<reference evidence="1 2" key="1">
    <citation type="submission" date="2021-01" db="EMBL/GenBank/DDBJ databases">
        <title>Genomic Encyclopedia of Type Strains, Phase IV (KMG-IV): sequencing the most valuable type-strain genomes for metagenomic binning, comparative biology and taxonomic classification.</title>
        <authorList>
            <person name="Goeker M."/>
        </authorList>
    </citation>
    <scope>NUCLEOTIDE SEQUENCE [LARGE SCALE GENOMIC DNA]</scope>
    <source>
        <strain evidence="1 2">DSM 104297</strain>
    </source>
</reference>
<dbReference type="InterPro" id="IPR029044">
    <property type="entry name" value="Nucleotide-diphossugar_trans"/>
</dbReference>
<dbReference type="CDD" id="cd02513">
    <property type="entry name" value="CMP-NeuAc_Synthase"/>
    <property type="match status" value="1"/>
</dbReference>
<accession>A0ABS2QU53</accession>
<gene>
    <name evidence="1" type="ORF">JOC83_001865</name>
</gene>
<dbReference type="PANTHER" id="PTHR21485:SF6">
    <property type="entry name" value="N-ACYLNEURAMINATE CYTIDYLYLTRANSFERASE-RELATED"/>
    <property type="match status" value="1"/>
</dbReference>
<sequence>MYKGKKIIALIPARGGSKGIPYKNIKLLGGKPLIAWTIEVAKSIPEIDQVVVSTDDLNIAIVSQYYGAEVVTRPEAISGDYAMSIDVVRHVLGACKEQDEHYDVMLYLEPTSPLRTTDDIYNCLDLLLDQDNSHTSVATFSEAELNPVRAWRVEGTKPYTFIENANPFLPRQQLPKAYQLNGAVYAFYVDVVTPTSKVFLNQHTGAVIIPKDRTIDIDDEKDFLLAELLIERRQHHEK</sequence>
<comment type="caution">
    <text evidence="1">The sequence shown here is derived from an EMBL/GenBank/DDBJ whole genome shotgun (WGS) entry which is preliminary data.</text>
</comment>
<dbReference type="PANTHER" id="PTHR21485">
    <property type="entry name" value="HAD SUPERFAMILY MEMBERS CMAS AND KDSC"/>
    <property type="match status" value="1"/>
</dbReference>
<protein>
    <submittedName>
        <fullName evidence="1">CMP-N-acetylneuraminic acid synthetase</fullName>
    </submittedName>
</protein>
<dbReference type="Proteomes" id="UP000809829">
    <property type="component" value="Unassembled WGS sequence"/>
</dbReference>
<name>A0ABS2QU53_9BACI</name>
<dbReference type="Pfam" id="PF02348">
    <property type="entry name" value="CTP_transf_3"/>
    <property type="match status" value="1"/>
</dbReference>
<evidence type="ECO:0000313" key="1">
    <source>
        <dbReference type="EMBL" id="MBM7703018.1"/>
    </source>
</evidence>
<dbReference type="Gene3D" id="3.90.550.10">
    <property type="entry name" value="Spore Coat Polysaccharide Biosynthesis Protein SpsA, Chain A"/>
    <property type="match status" value="1"/>
</dbReference>
<organism evidence="1 2">
    <name type="scientific">Priestia iocasae</name>
    <dbReference type="NCBI Taxonomy" id="2291674"/>
    <lineage>
        <taxon>Bacteria</taxon>
        <taxon>Bacillati</taxon>
        <taxon>Bacillota</taxon>
        <taxon>Bacilli</taxon>
        <taxon>Bacillales</taxon>
        <taxon>Bacillaceae</taxon>
        <taxon>Priestia</taxon>
    </lineage>
</organism>
<dbReference type="InterPro" id="IPR003329">
    <property type="entry name" value="Cytidylyl_trans"/>
</dbReference>
<proteinExistence type="predicted"/>
<dbReference type="InterPro" id="IPR050793">
    <property type="entry name" value="CMP-NeuNAc_synthase"/>
</dbReference>
<keyword evidence="2" id="KW-1185">Reference proteome</keyword>
<dbReference type="SUPFAM" id="SSF53448">
    <property type="entry name" value="Nucleotide-diphospho-sugar transferases"/>
    <property type="match status" value="1"/>
</dbReference>
<evidence type="ECO:0000313" key="2">
    <source>
        <dbReference type="Proteomes" id="UP000809829"/>
    </source>
</evidence>
<dbReference type="EMBL" id="JAFBFC010000003">
    <property type="protein sequence ID" value="MBM7703018.1"/>
    <property type="molecule type" value="Genomic_DNA"/>
</dbReference>
<dbReference type="RefSeq" id="WP_205186471.1">
    <property type="nucleotide sequence ID" value="NZ_JAFBFC010000003.1"/>
</dbReference>